<accession>A0A9P1GE18</accession>
<gene>
    <name evidence="2" type="ORF">C1SCF055_LOCUS34957</name>
</gene>
<proteinExistence type="predicted"/>
<feature type="region of interest" description="Disordered" evidence="1">
    <location>
        <begin position="1"/>
        <end position="21"/>
    </location>
</feature>
<dbReference type="SUPFAM" id="SSF53335">
    <property type="entry name" value="S-adenosyl-L-methionine-dependent methyltransferases"/>
    <property type="match status" value="1"/>
</dbReference>
<dbReference type="EMBL" id="CAMXCT030004569">
    <property type="protein sequence ID" value="CAL4796925.1"/>
    <property type="molecule type" value="Genomic_DNA"/>
</dbReference>
<dbReference type="OrthoDB" id="414562at2759"/>
<dbReference type="EMBL" id="CAMXCT020004569">
    <property type="protein sequence ID" value="CAL1162988.1"/>
    <property type="molecule type" value="Genomic_DNA"/>
</dbReference>
<evidence type="ECO:0000313" key="2">
    <source>
        <dbReference type="EMBL" id="CAI4009613.1"/>
    </source>
</evidence>
<reference evidence="3" key="2">
    <citation type="submission" date="2024-04" db="EMBL/GenBank/DDBJ databases">
        <authorList>
            <person name="Chen Y."/>
            <person name="Shah S."/>
            <person name="Dougan E. K."/>
            <person name="Thang M."/>
            <person name="Chan C."/>
        </authorList>
    </citation>
    <scope>NUCLEOTIDE SEQUENCE [LARGE SCALE GENOMIC DNA]</scope>
</reference>
<keyword evidence="5" id="KW-1185">Reference proteome</keyword>
<name>A0A9P1GE18_9DINO</name>
<dbReference type="AlphaFoldDB" id="A0A9P1GE18"/>
<evidence type="ECO:0000313" key="4">
    <source>
        <dbReference type="EMBL" id="CAL4796925.1"/>
    </source>
</evidence>
<evidence type="ECO:0000313" key="3">
    <source>
        <dbReference type="EMBL" id="CAL1162988.1"/>
    </source>
</evidence>
<sequence>MSDLGLGVKTVNLDDDADSDDDVIVTCDSELVPPPPDIAETDVEAFSNFEFESVPSDREEDMSSDLESSRPTLRRLTNISDADVSPPNDIEATGNPENPQDDAGVSDGDGIDDGANSNDGSMDVDAEGENSHSDSDATPSWHAAWNRDPFPGSGDNGGVPVPDDNGGGPPAPLDREIITVYFEYRMQVEMQFSPGLRHGVPLARVVIGTACSGSGAPCHALAQLVGDRNYEELFASELHAGTRTFLLENYDMKHLYFDIVSARTGGRCAVHDQRCPPVENLTQDPIDIYISGFVCKLFSQESSDRYVDGDVQNLFISTDPKVAAKALPFIESSRWIRRNSPRIAILENVAGLLKKSAKTSSSAEFQAPLDFVLRGVLRGEELPDEEIGLSLIPGYVVKVFKLQSKSFGLGQTRTRLYFVMVHESVGDMMVLDHIGALLTKFQSVIDLPTEGPVWDAMRVGAACDGWSPRDDEKQPPVLSWVTQGKTRTEFDRLKEGLGYEHASDQTYHQYSRWCRGQFGEAWMSGLCGREVEQLDLLWLQTEVGERNRLITDVVKSIGRGAHRSDGLAPTLTTNSKIYDFRYHRLLTPPDLLALHGFNLDTVVFPSQLKRSFYSLLAGNAMSVPCIGAVLTAVLLTCNLREQFGLHLTPSPSVGNLQNGEAESESDSGDSNGSTEPGGFSQEVRDKWPTISHAGSGVSPKDLEGLLRQPPGTVLSFSPA</sequence>
<dbReference type="Gene3D" id="3.40.50.150">
    <property type="entry name" value="Vaccinia Virus protein VP39"/>
    <property type="match status" value="1"/>
</dbReference>
<evidence type="ECO:0000313" key="5">
    <source>
        <dbReference type="Proteomes" id="UP001152797"/>
    </source>
</evidence>
<protein>
    <submittedName>
        <fullName evidence="4">DNA (Cytosine-5-)-methyltransferase</fullName>
    </submittedName>
</protein>
<dbReference type="Proteomes" id="UP001152797">
    <property type="component" value="Unassembled WGS sequence"/>
</dbReference>
<dbReference type="InterPro" id="IPR029063">
    <property type="entry name" value="SAM-dependent_MTases_sf"/>
</dbReference>
<feature type="region of interest" description="Disordered" evidence="1">
    <location>
        <begin position="46"/>
        <end position="172"/>
    </location>
</feature>
<evidence type="ECO:0000256" key="1">
    <source>
        <dbReference type="SAM" id="MobiDB-lite"/>
    </source>
</evidence>
<dbReference type="EMBL" id="CAMXCT010004569">
    <property type="protein sequence ID" value="CAI4009613.1"/>
    <property type="molecule type" value="Genomic_DNA"/>
</dbReference>
<comment type="caution">
    <text evidence="2">The sequence shown here is derived from an EMBL/GenBank/DDBJ whole genome shotgun (WGS) entry which is preliminary data.</text>
</comment>
<organism evidence="2">
    <name type="scientific">Cladocopium goreaui</name>
    <dbReference type="NCBI Taxonomy" id="2562237"/>
    <lineage>
        <taxon>Eukaryota</taxon>
        <taxon>Sar</taxon>
        <taxon>Alveolata</taxon>
        <taxon>Dinophyceae</taxon>
        <taxon>Suessiales</taxon>
        <taxon>Symbiodiniaceae</taxon>
        <taxon>Cladocopium</taxon>
    </lineage>
</organism>
<feature type="region of interest" description="Disordered" evidence="1">
    <location>
        <begin position="648"/>
        <end position="719"/>
    </location>
</feature>
<feature type="compositionally biased region" description="Polar residues" evidence="1">
    <location>
        <begin position="65"/>
        <end position="80"/>
    </location>
</feature>
<reference evidence="2" key="1">
    <citation type="submission" date="2022-10" db="EMBL/GenBank/DDBJ databases">
        <authorList>
            <person name="Chen Y."/>
            <person name="Dougan E. K."/>
            <person name="Chan C."/>
            <person name="Rhodes N."/>
            <person name="Thang M."/>
        </authorList>
    </citation>
    <scope>NUCLEOTIDE SEQUENCE</scope>
</reference>